<proteinExistence type="inferred from homology"/>
<keyword evidence="6" id="KW-0119">Carbohydrate metabolism</keyword>
<dbReference type="Gene3D" id="3.20.20.80">
    <property type="entry name" value="Glycosidases"/>
    <property type="match status" value="1"/>
</dbReference>
<evidence type="ECO:0000256" key="7">
    <source>
        <dbReference type="ARBA" id="ARBA00023295"/>
    </source>
</evidence>
<evidence type="ECO:0000256" key="6">
    <source>
        <dbReference type="ARBA" id="ARBA00023277"/>
    </source>
</evidence>
<dbReference type="PROSITE" id="PS51766">
    <property type="entry name" value="DOCKERIN"/>
    <property type="match status" value="1"/>
</dbReference>
<dbReference type="Pfam" id="PF00150">
    <property type="entry name" value="Cellulase"/>
    <property type="match status" value="1"/>
</dbReference>
<dbReference type="InterPro" id="IPR008979">
    <property type="entry name" value="Galactose-bd-like_sf"/>
</dbReference>
<dbReference type="GO" id="GO:0030245">
    <property type="term" value="P:cellulose catabolic process"/>
    <property type="evidence" value="ECO:0007669"/>
    <property type="project" value="UniProtKB-KW"/>
</dbReference>
<dbReference type="Gene3D" id="2.60.120.260">
    <property type="entry name" value="Galactose-binding domain-like"/>
    <property type="match status" value="1"/>
</dbReference>
<dbReference type="GO" id="GO:0009986">
    <property type="term" value="C:cell surface"/>
    <property type="evidence" value="ECO:0007669"/>
    <property type="project" value="TreeGrafter"/>
</dbReference>
<evidence type="ECO:0000256" key="1">
    <source>
        <dbReference type="ARBA" id="ARBA00000966"/>
    </source>
</evidence>
<evidence type="ECO:0000256" key="4">
    <source>
        <dbReference type="ARBA" id="ARBA00022801"/>
    </source>
</evidence>
<dbReference type="Pfam" id="PF00754">
    <property type="entry name" value="F5_F8_type_C"/>
    <property type="match status" value="1"/>
</dbReference>
<evidence type="ECO:0000256" key="3">
    <source>
        <dbReference type="ARBA" id="ARBA00012601"/>
    </source>
</evidence>
<dbReference type="Gene3D" id="2.60.120.560">
    <property type="entry name" value="Exo-inulinase, domain 1"/>
    <property type="match status" value="2"/>
</dbReference>
<comment type="catalytic activity">
    <reaction evidence="1">
        <text>Endohydrolysis of (1-&gt;4)-beta-D-glucosidic linkages in cellulose, lichenin and cereal beta-D-glucans.</text>
        <dbReference type="EC" id="3.2.1.4"/>
    </reaction>
</comment>
<reference evidence="12" key="1">
    <citation type="submission" date="2022-02" db="EMBL/GenBank/DDBJ databases">
        <title>Paenibacillus sp. MBLB1832 Whole Genome Shotgun Sequencing.</title>
        <authorList>
            <person name="Hwang C.Y."/>
            <person name="Cho E.-S."/>
            <person name="Seo M.-J."/>
        </authorList>
    </citation>
    <scope>NUCLEOTIDE SEQUENCE</scope>
    <source>
        <strain evidence="12">MBLB1832</strain>
    </source>
</reference>
<dbReference type="SUPFAM" id="SSF49785">
    <property type="entry name" value="Galactose-binding domain-like"/>
    <property type="match status" value="1"/>
</dbReference>
<dbReference type="KEGG" id="proo:MJB10_18245"/>
<dbReference type="Proteomes" id="UP001304650">
    <property type="component" value="Chromosome"/>
</dbReference>
<keyword evidence="8" id="KW-0624">Polysaccharide degradation</keyword>
<evidence type="ECO:0000256" key="5">
    <source>
        <dbReference type="ARBA" id="ARBA00023001"/>
    </source>
</evidence>
<evidence type="ECO:0000256" key="9">
    <source>
        <dbReference type="SAM" id="Phobius"/>
    </source>
</evidence>
<dbReference type="GO" id="GO:0008422">
    <property type="term" value="F:beta-glucosidase activity"/>
    <property type="evidence" value="ECO:0007669"/>
    <property type="project" value="TreeGrafter"/>
</dbReference>
<dbReference type="InterPro" id="IPR050386">
    <property type="entry name" value="Glycosyl_hydrolase_5"/>
</dbReference>
<dbReference type="InterPro" id="IPR018247">
    <property type="entry name" value="EF_Hand_1_Ca_BS"/>
</dbReference>
<keyword evidence="13" id="KW-1185">Reference proteome</keyword>
<feature type="domain" description="Dockerin" evidence="11">
    <location>
        <begin position="1343"/>
        <end position="1406"/>
    </location>
</feature>
<dbReference type="GO" id="GO:0005576">
    <property type="term" value="C:extracellular region"/>
    <property type="evidence" value="ECO:0007669"/>
    <property type="project" value="TreeGrafter"/>
</dbReference>
<feature type="transmembrane region" description="Helical" evidence="9">
    <location>
        <begin position="12"/>
        <end position="31"/>
    </location>
</feature>
<keyword evidence="7" id="KW-0326">Glycosidase</keyword>
<dbReference type="PROSITE" id="PS50022">
    <property type="entry name" value="FA58C_3"/>
    <property type="match status" value="1"/>
</dbReference>
<dbReference type="SUPFAM" id="SSF49384">
    <property type="entry name" value="Carbohydrate-binding domain"/>
    <property type="match status" value="1"/>
</dbReference>
<dbReference type="InterPro" id="IPR010496">
    <property type="entry name" value="AL/BT2_dom"/>
</dbReference>
<dbReference type="EMBL" id="CP130319">
    <property type="protein sequence ID" value="WNR43044.1"/>
    <property type="molecule type" value="Genomic_DNA"/>
</dbReference>
<dbReference type="RefSeq" id="WP_314796982.1">
    <property type="nucleotide sequence ID" value="NZ_CP130319.1"/>
</dbReference>
<dbReference type="EC" id="3.2.1.4" evidence="3"/>
<accession>A0AA96LNE4</accession>
<keyword evidence="4" id="KW-0378">Hydrolase</keyword>
<dbReference type="InterPro" id="IPR001547">
    <property type="entry name" value="Glyco_hydro_5"/>
</dbReference>
<dbReference type="PANTHER" id="PTHR31297">
    <property type="entry name" value="GLUCAN ENDO-1,6-BETA-GLUCOSIDASE B"/>
    <property type="match status" value="1"/>
</dbReference>
<dbReference type="SUPFAM" id="SSF63446">
    <property type="entry name" value="Type I dockerin domain"/>
    <property type="match status" value="1"/>
</dbReference>
<dbReference type="PROSITE" id="PS00018">
    <property type="entry name" value="EF_HAND_1"/>
    <property type="match status" value="1"/>
</dbReference>
<dbReference type="CDD" id="cd08547">
    <property type="entry name" value="Type_II_cohesin"/>
    <property type="match status" value="1"/>
</dbReference>
<dbReference type="Pfam" id="PF06439">
    <property type="entry name" value="3keto-disac_hyd"/>
    <property type="match status" value="1"/>
</dbReference>
<keyword evidence="9" id="KW-0472">Membrane</keyword>
<dbReference type="InterPro" id="IPR036439">
    <property type="entry name" value="Dockerin_dom_sf"/>
</dbReference>
<evidence type="ECO:0000313" key="13">
    <source>
        <dbReference type="Proteomes" id="UP001304650"/>
    </source>
</evidence>
<dbReference type="PANTHER" id="PTHR31297:SF41">
    <property type="entry name" value="ENDOGLUCANASE, PUTATIVE (AFU_ORTHOLOGUE AFUA_5G01830)-RELATED"/>
    <property type="match status" value="1"/>
</dbReference>
<evidence type="ECO:0000256" key="8">
    <source>
        <dbReference type="ARBA" id="ARBA00023326"/>
    </source>
</evidence>
<dbReference type="InterPro" id="IPR016134">
    <property type="entry name" value="Dockerin_dom"/>
</dbReference>
<keyword evidence="9" id="KW-0812">Transmembrane</keyword>
<evidence type="ECO:0000259" key="10">
    <source>
        <dbReference type="PROSITE" id="PS50022"/>
    </source>
</evidence>
<organism evidence="12 13">
    <name type="scientific">Paenibacillus roseopurpureus</name>
    <dbReference type="NCBI Taxonomy" id="2918901"/>
    <lineage>
        <taxon>Bacteria</taxon>
        <taxon>Bacillati</taxon>
        <taxon>Bacillota</taxon>
        <taxon>Bacilli</taxon>
        <taxon>Bacillales</taxon>
        <taxon>Paenibacillaceae</taxon>
        <taxon>Paenibacillus</taxon>
    </lineage>
</organism>
<evidence type="ECO:0000259" key="11">
    <source>
        <dbReference type="PROSITE" id="PS51766"/>
    </source>
</evidence>
<keyword evidence="5" id="KW-0136">Cellulose degradation</keyword>
<protein>
    <recommendedName>
        <fullName evidence="3">cellulase</fullName>
        <ecNumber evidence="3">3.2.1.4</ecNumber>
    </recommendedName>
</protein>
<sequence length="1406" mass="153007">MYQQLLKKLLNAIPTTLSVSMVLTIVSMLFVHAANAAPSDITAGDMVRYMGRGSNIGNTFELKDMQKNDYESVKLVVDDMVAAGYTNLRIPMNWANHVKFPGRTDENGIVNPNHPEVMTYKRIVEYILYTVNPQRVLEGKQPVIVVVNTHHEDWVWDEQEDVIGNAKFDANMTKLTHIWSGIAELFKNAPPTLVFELINEPQNYFDKNRACYPGSSTTCPDTAETRDAYAKGVIKEQKAIESVVKMNQQLYAHIRNITFDGVAVHKNRILLFGGINYNSGEYLPKTFKNRQDLPDGLGQDPYIMGTYHVYRGDAAGAIEWSSAIYTDFSRKYNIPVYVGEFGPSNARNNSGQPLDAATREYYRVTAEDAIRKGFAVSVWDDNGNWQVYKRTTRVFNVLLEDILGEGTRAGDMVVSAGKAAMTSSTASGFSTAGLTDTGPGTPWIAGSNTYPQSFEIDLGRRFLLSGSTIQWSDGNQTRYKYIIETSMDKVSYRTVTQNTYSFKPLGAGTDSYNTEARYVKVTVTEASNPAVPLSVDGVRIFANALYSNSFGTVTETTYGWEMTSHAYTPSQWSVKTENGETFVQNQRTNGTNVELAFLNLETPSDYGIEGMVQADLASMGTYNRYNPGLVLRGSNPNNNYFFRLERNLTTNTNQAVIGIRNNGTTTDLSAVNLSFTIDPGSWYQLRFEAVGKVLTGYVNGVKVVEAVNGTFTSGRYGLRSQYAKVNYDNIRVYPIAPKLGVVQINNAPLPGFDPAVGHYYMKVNTTVSSVPVTAATYQPAQYPTAYAAPASTQLVFENPSTYKQLVLGAETPEGYASYYSIYARPIGSSANLSSLKLSIVPNGSIGMKNANVILEPSKYEYTVTVSSRTKEVTILEAIPEDPLAKVRLEHATIVNGEGRAKAIVTAEDGTTIREYAIRIVTKQAVPMGAILFADEFENSVIQPQWKAFSGALAVPMSSHFSIVADGNGKVLERTSTSGNIVAVTGSSGSDYEVRARVSPIASSTNNALPGIIARASDDGQSYYMLRISNAPKIGLSKVVNGSAPMELAAPVYAYPYSLKLWYDLRLVVQGTHIKGYVDDMLVYDVNDSNNFFGNSSGPPLLSGKPGFRIANQAARIDDFVAASLERPETTVSLDGPASVQAWQSASLTVGISNVTTSEIGKVLAADMTLKYNPDLFHIDSVTSARAGFGLLETTETSPGTLRLIAASEGGANAITSDGPMFNVNVTAKSPEANQTDTWRLEAVKLSDDLGRILTSASNSISIQIIAVNREVLSAAVARAQQIHDTALEGVTSGTYPAGSKVVLQVAIDAAIAVRNDARLTQAEVDQAAEVLLAALRSFEESVNLGIPGDVNGDQKVDVADLGMVAARYGKSSRDSDWNAYAFCDVNRDGIINIVDLSIIARSILHE</sequence>
<dbReference type="Gene3D" id="1.10.1330.10">
    <property type="entry name" value="Dockerin domain"/>
    <property type="match status" value="1"/>
</dbReference>
<gene>
    <name evidence="12" type="ORF">MJB10_18245</name>
</gene>
<dbReference type="Gene3D" id="2.60.40.680">
    <property type="match status" value="1"/>
</dbReference>
<name>A0AA96LNE4_9BACL</name>
<keyword evidence="9" id="KW-1133">Transmembrane helix</keyword>
<dbReference type="Gene3D" id="1.20.1270.90">
    <property type="entry name" value="AF1782-like"/>
    <property type="match status" value="1"/>
</dbReference>
<dbReference type="Pfam" id="PF00963">
    <property type="entry name" value="Cohesin"/>
    <property type="match status" value="1"/>
</dbReference>
<dbReference type="Pfam" id="PF00404">
    <property type="entry name" value="Dockerin_1"/>
    <property type="match status" value="1"/>
</dbReference>
<dbReference type="InterPro" id="IPR017853">
    <property type="entry name" value="GH"/>
</dbReference>
<dbReference type="InterPro" id="IPR002102">
    <property type="entry name" value="Cohesin_dom"/>
</dbReference>
<dbReference type="GO" id="GO:0030246">
    <property type="term" value="F:carbohydrate binding"/>
    <property type="evidence" value="ECO:0007669"/>
    <property type="project" value="InterPro"/>
</dbReference>
<dbReference type="GO" id="GO:0008810">
    <property type="term" value="F:cellulase activity"/>
    <property type="evidence" value="ECO:0007669"/>
    <property type="project" value="UniProtKB-EC"/>
</dbReference>
<dbReference type="InterPro" id="IPR002105">
    <property type="entry name" value="Dockerin_1_rpt"/>
</dbReference>
<dbReference type="InterPro" id="IPR008965">
    <property type="entry name" value="CBM2/CBM3_carb-bd_dom_sf"/>
</dbReference>
<comment type="similarity">
    <text evidence="2">Belongs to the glycosyl hydrolase 5 (cellulase A) family.</text>
</comment>
<dbReference type="InterPro" id="IPR000421">
    <property type="entry name" value="FA58C"/>
</dbReference>
<evidence type="ECO:0000313" key="12">
    <source>
        <dbReference type="EMBL" id="WNR43044.1"/>
    </source>
</evidence>
<evidence type="ECO:0000256" key="2">
    <source>
        <dbReference type="ARBA" id="ARBA00005641"/>
    </source>
</evidence>
<dbReference type="CDD" id="cd14256">
    <property type="entry name" value="Dockerin_I"/>
    <property type="match status" value="1"/>
</dbReference>
<dbReference type="SUPFAM" id="SSF51445">
    <property type="entry name" value="(Trans)glycosidases"/>
    <property type="match status" value="1"/>
</dbReference>
<feature type="domain" description="F5/8 type C" evidence="10">
    <location>
        <begin position="400"/>
        <end position="540"/>
    </location>
</feature>